<dbReference type="Pfam" id="PF09557">
    <property type="entry name" value="DUF2382"/>
    <property type="match status" value="1"/>
</dbReference>
<dbReference type="EMBL" id="LR216287">
    <property type="protein sequence ID" value="VFJ15194.1"/>
    <property type="molecule type" value="Genomic_DNA"/>
</dbReference>
<dbReference type="OrthoDB" id="11692at2157"/>
<feature type="domain" description="DUF2382" evidence="1">
    <location>
        <begin position="174"/>
        <end position="217"/>
    </location>
</feature>
<sequence>MNSQTNDKNFSEIKVADRNMSEGAYGLSNINSSEIVKVEELVSKIPLYNENFNITKKEENGHLNIEKKWITSKKKIEIPVLHEAIFINGKELESFDDSEVGEILSRIKSKLSDVFIREKTEGEQKEIKNANESAISIINTRHKEDSTKKNVLEEKPIPIFDSSGKASTDSYKIELWGEEIIINKRMVKMGEILLRKYEVRENRKIDVDVKKEKLTVKFPGNYKEEIF</sequence>
<dbReference type="GeneID" id="39421988"/>
<evidence type="ECO:0000313" key="2">
    <source>
        <dbReference type="EMBL" id="VFJ15194.1"/>
    </source>
</evidence>
<reference evidence="2 3" key="1">
    <citation type="submission" date="2019-02" db="EMBL/GenBank/DDBJ databases">
        <authorList>
            <person name="Lehtovirta-Morley E L."/>
        </authorList>
    </citation>
    <scope>NUCLEOTIDE SEQUENCE [LARGE SCALE GENOMIC DNA]</scope>
    <source>
        <strain evidence="2">NFRAN1</strain>
    </source>
</reference>
<keyword evidence="3" id="KW-1185">Reference proteome</keyword>
<evidence type="ECO:0000259" key="1">
    <source>
        <dbReference type="Pfam" id="PF09557"/>
    </source>
</evidence>
<evidence type="ECO:0000313" key="3">
    <source>
        <dbReference type="Proteomes" id="UP000294299"/>
    </source>
</evidence>
<organism evidence="2 3">
    <name type="scientific">Candidatus Nitrosocosmicus franklandianus</name>
    <dbReference type="NCBI Taxonomy" id="1798806"/>
    <lineage>
        <taxon>Archaea</taxon>
        <taxon>Nitrososphaerota</taxon>
        <taxon>Nitrososphaeria</taxon>
        <taxon>Nitrososphaerales</taxon>
        <taxon>Nitrososphaeraceae</taxon>
        <taxon>Candidatus Nitrosocosmicus</taxon>
    </lineage>
</organism>
<proteinExistence type="predicted"/>
<gene>
    <name evidence="2" type="ORF">NFRAN_2871</name>
</gene>
<dbReference type="KEGG" id="nfn:NFRAN_2871"/>
<protein>
    <recommendedName>
        <fullName evidence="1">DUF2382 domain-containing protein</fullName>
    </recommendedName>
</protein>
<accession>A0A484IBR1</accession>
<name>A0A484IBR1_9ARCH</name>
<dbReference type="InterPro" id="IPR019060">
    <property type="entry name" value="DUF2382"/>
</dbReference>
<dbReference type="Proteomes" id="UP000294299">
    <property type="component" value="Chromosome NFRAN"/>
</dbReference>
<dbReference type="RefSeq" id="WP_134485177.1">
    <property type="nucleotide sequence ID" value="NZ_LR216287.1"/>
</dbReference>
<dbReference type="AlphaFoldDB" id="A0A484IBR1"/>